<sequence length="133" mass="13458">MENMTLTSTSAPPVRWRTVLGLAATVLAWPLVGVTGWDGAAFAAVVFAATAVTWVAVLGLRAVPRPVRTGTLAGLLYGASLVTVSTLVGGGTGFTPGMVALATVWEMAWAALLGAGAGLLGRALAQWRAGARP</sequence>
<accession>A0A4P7SEU4</accession>
<keyword evidence="1" id="KW-1133">Transmembrane helix</keyword>
<dbReference type="KEGG" id="celz:E5225_02335"/>
<feature type="transmembrane region" description="Helical" evidence="1">
    <location>
        <begin position="40"/>
        <end position="60"/>
    </location>
</feature>
<protein>
    <submittedName>
        <fullName evidence="2">Uncharacterized protein</fullName>
    </submittedName>
</protein>
<evidence type="ECO:0000256" key="1">
    <source>
        <dbReference type="SAM" id="Phobius"/>
    </source>
</evidence>
<keyword evidence="1" id="KW-0472">Membrane</keyword>
<proteinExistence type="predicted"/>
<dbReference type="Proteomes" id="UP000296469">
    <property type="component" value="Chromosome"/>
</dbReference>
<feature type="transmembrane region" description="Helical" evidence="1">
    <location>
        <begin position="107"/>
        <end position="125"/>
    </location>
</feature>
<dbReference type="AlphaFoldDB" id="A0A4P7SEU4"/>
<keyword evidence="3" id="KW-1185">Reference proteome</keyword>
<dbReference type="OrthoDB" id="10009372at2"/>
<dbReference type="EMBL" id="CP039291">
    <property type="protein sequence ID" value="QCB92562.1"/>
    <property type="molecule type" value="Genomic_DNA"/>
</dbReference>
<evidence type="ECO:0000313" key="2">
    <source>
        <dbReference type="EMBL" id="QCB92562.1"/>
    </source>
</evidence>
<feature type="transmembrane region" description="Helical" evidence="1">
    <location>
        <begin position="72"/>
        <end position="95"/>
    </location>
</feature>
<feature type="transmembrane region" description="Helical" evidence="1">
    <location>
        <begin position="14"/>
        <end position="34"/>
    </location>
</feature>
<gene>
    <name evidence="2" type="ORF">E5225_02335</name>
</gene>
<keyword evidence="1" id="KW-0812">Transmembrane</keyword>
<dbReference type="RefSeq" id="WP_135975321.1">
    <property type="nucleotide sequence ID" value="NZ_CP039291.1"/>
</dbReference>
<name>A0A4P7SEU4_9CELL</name>
<organism evidence="2 3">
    <name type="scientific">Cellulomonas shaoxiangyii</name>
    <dbReference type="NCBI Taxonomy" id="2566013"/>
    <lineage>
        <taxon>Bacteria</taxon>
        <taxon>Bacillati</taxon>
        <taxon>Actinomycetota</taxon>
        <taxon>Actinomycetes</taxon>
        <taxon>Micrococcales</taxon>
        <taxon>Cellulomonadaceae</taxon>
        <taxon>Cellulomonas</taxon>
    </lineage>
</organism>
<evidence type="ECO:0000313" key="3">
    <source>
        <dbReference type="Proteomes" id="UP000296469"/>
    </source>
</evidence>
<reference evidence="2 3" key="1">
    <citation type="submission" date="2019-04" db="EMBL/GenBank/DDBJ databases">
        <title>Isolation and identification of Cellulomonas shaoxiangyii sp. Nov. isolated from feces of the Tibetan antelopes (Pantholops hodgsonii) in the Qinghai-Tibet plateau of China.</title>
        <authorList>
            <person name="Tian Z."/>
        </authorList>
    </citation>
    <scope>NUCLEOTIDE SEQUENCE [LARGE SCALE GENOMIC DNA]</scope>
    <source>
        <strain evidence="2 3">Z28</strain>
    </source>
</reference>